<dbReference type="InterPro" id="IPR029039">
    <property type="entry name" value="Flavoprotein-like_sf"/>
</dbReference>
<evidence type="ECO:0000259" key="3">
    <source>
        <dbReference type="Pfam" id="PF03358"/>
    </source>
</evidence>
<evidence type="ECO:0000256" key="1">
    <source>
        <dbReference type="ARBA" id="ARBA00022630"/>
    </source>
</evidence>
<gene>
    <name evidence="4" type="ORF">JFN93_03275</name>
</gene>
<dbReference type="RefSeq" id="WP_199382558.1">
    <property type="nucleotide sequence ID" value="NZ_JAEMHM010000002.1"/>
</dbReference>
<accession>A0A8J7IM61</accession>
<comment type="caution">
    <text evidence="4">The sequence shown here is derived from an EMBL/GenBank/DDBJ whole genome shotgun (WGS) entry which is preliminary data.</text>
</comment>
<dbReference type="Gene3D" id="3.40.50.360">
    <property type="match status" value="1"/>
</dbReference>
<evidence type="ECO:0000256" key="2">
    <source>
        <dbReference type="ARBA" id="ARBA00022643"/>
    </source>
</evidence>
<keyword evidence="2" id="KW-0288">FMN</keyword>
<sequence length="218" mass="24741">MKVIAVNGSPRKQWNTALLLEKALEGAAARGAETEIIHLYDLNFKGCMSCFACKTRGGPSYGRCGYDDDLTPILKKIEDADALIIGSPIYFGNVTGELHSFLERLLFPYGTYTEPPQSLFPRKINTAIIYTMNMRKEQARELGYFQQLSGHERTLEEWFGASESLYSFDTYQFDDYNRVVADRFDPGKKAKRREHIFPLDLQNAFDLGSRLIAEPCSP</sequence>
<evidence type="ECO:0000313" key="5">
    <source>
        <dbReference type="Proteomes" id="UP000636888"/>
    </source>
</evidence>
<protein>
    <submittedName>
        <fullName evidence="4">Flavodoxin family protein</fullName>
    </submittedName>
</protein>
<dbReference type="GO" id="GO:0016491">
    <property type="term" value="F:oxidoreductase activity"/>
    <property type="evidence" value="ECO:0007669"/>
    <property type="project" value="InterPro"/>
</dbReference>
<dbReference type="InterPro" id="IPR005025">
    <property type="entry name" value="FMN_Rdtase-like_dom"/>
</dbReference>
<evidence type="ECO:0000313" key="4">
    <source>
        <dbReference type="EMBL" id="MBJ6723723.1"/>
    </source>
</evidence>
<dbReference type="PANTHER" id="PTHR43278">
    <property type="entry name" value="NAD(P)H-DEPENDENT FMN-CONTAINING OXIDOREDUCTASE YWQN-RELATED"/>
    <property type="match status" value="1"/>
</dbReference>
<dbReference type="Pfam" id="PF03358">
    <property type="entry name" value="FMN_red"/>
    <property type="match status" value="1"/>
</dbReference>
<organism evidence="4 5">
    <name type="scientific">Geomesophilobacter sediminis</name>
    <dbReference type="NCBI Taxonomy" id="2798584"/>
    <lineage>
        <taxon>Bacteria</taxon>
        <taxon>Pseudomonadati</taxon>
        <taxon>Thermodesulfobacteriota</taxon>
        <taxon>Desulfuromonadia</taxon>
        <taxon>Geobacterales</taxon>
        <taxon>Geobacteraceae</taxon>
        <taxon>Geomesophilobacter</taxon>
    </lineage>
</organism>
<dbReference type="EMBL" id="JAEMHM010000002">
    <property type="protein sequence ID" value="MBJ6723723.1"/>
    <property type="molecule type" value="Genomic_DNA"/>
</dbReference>
<dbReference type="Proteomes" id="UP000636888">
    <property type="component" value="Unassembled WGS sequence"/>
</dbReference>
<feature type="domain" description="NADPH-dependent FMN reductase-like" evidence="3">
    <location>
        <begin position="1"/>
        <end position="124"/>
    </location>
</feature>
<dbReference type="InterPro" id="IPR051796">
    <property type="entry name" value="ISF_SsuE-like"/>
</dbReference>
<keyword evidence="5" id="KW-1185">Reference proteome</keyword>
<dbReference type="SUPFAM" id="SSF52218">
    <property type="entry name" value="Flavoproteins"/>
    <property type="match status" value="1"/>
</dbReference>
<reference evidence="4" key="1">
    <citation type="submission" date="2020-12" db="EMBL/GenBank/DDBJ databases">
        <title>Geomonas sp. Red875, isolated from river sediment.</title>
        <authorList>
            <person name="Xu Z."/>
            <person name="Zhang Z."/>
            <person name="Masuda Y."/>
            <person name="Itoh H."/>
            <person name="Senoo K."/>
        </authorList>
    </citation>
    <scope>NUCLEOTIDE SEQUENCE</scope>
    <source>
        <strain evidence="4">Red875</strain>
    </source>
</reference>
<dbReference type="PANTHER" id="PTHR43278:SF2">
    <property type="entry name" value="IRON-SULFUR FLAVOPROTEIN"/>
    <property type="match status" value="1"/>
</dbReference>
<keyword evidence="1" id="KW-0285">Flavoprotein</keyword>
<proteinExistence type="predicted"/>
<dbReference type="AlphaFoldDB" id="A0A8J7IM61"/>
<name>A0A8J7IM61_9BACT</name>